<evidence type="ECO:0000256" key="3">
    <source>
        <dbReference type="ARBA" id="ARBA00009400"/>
    </source>
</evidence>
<name>A0A1D7U1Z8_9HYPH</name>
<evidence type="ECO:0000256" key="5">
    <source>
        <dbReference type="ARBA" id="ARBA00011944"/>
    </source>
</evidence>
<accession>A0A1D7U1Z8</accession>
<dbReference type="EMBL" id="CP017147">
    <property type="protein sequence ID" value="AOO81382.1"/>
    <property type="molecule type" value="Genomic_DNA"/>
</dbReference>
<dbReference type="Gene3D" id="3.20.20.70">
    <property type="entry name" value="Aldolase class I"/>
    <property type="match status" value="1"/>
</dbReference>
<dbReference type="RefSeq" id="WP_069690596.1">
    <property type="nucleotide sequence ID" value="NZ_CP017147.1"/>
</dbReference>
<dbReference type="Gene3D" id="3.90.1170.20">
    <property type="entry name" value="Quinolinate phosphoribosyl transferase, N-terminal domain"/>
    <property type="match status" value="1"/>
</dbReference>
<dbReference type="GO" id="GO:0034213">
    <property type="term" value="P:quinolinate catabolic process"/>
    <property type="evidence" value="ECO:0007669"/>
    <property type="project" value="TreeGrafter"/>
</dbReference>
<dbReference type="PIRSF" id="PIRSF006250">
    <property type="entry name" value="NadC_ModD"/>
    <property type="match status" value="1"/>
</dbReference>
<evidence type="ECO:0000313" key="15">
    <source>
        <dbReference type="EMBL" id="AOO81382.1"/>
    </source>
</evidence>
<comment type="similarity">
    <text evidence="3 12">Belongs to the NadC/ModD family.</text>
</comment>
<keyword evidence="8 12" id="KW-0808">Transferase</keyword>
<evidence type="ECO:0000256" key="9">
    <source>
        <dbReference type="ARBA" id="ARBA00033102"/>
    </source>
</evidence>
<dbReference type="NCBIfam" id="TIGR00078">
    <property type="entry name" value="nadC"/>
    <property type="match status" value="1"/>
</dbReference>
<comment type="function">
    <text evidence="1">Involved in the catabolism of quinolinic acid (QA).</text>
</comment>
<dbReference type="FunFam" id="3.20.20.70:FF:000030">
    <property type="entry name" value="Nicotinate-nucleotide pyrophosphorylase, carboxylating"/>
    <property type="match status" value="1"/>
</dbReference>
<evidence type="ECO:0000259" key="14">
    <source>
        <dbReference type="Pfam" id="PF02749"/>
    </source>
</evidence>
<reference evidence="15 16" key="1">
    <citation type="journal article" date="2015" name="Antonie Van Leeuwenhoek">
        <title>Bosea vaviloviae sp. nov., a new species of slow-growing rhizobia isolated from nodules of the relict species Vavilovia formosa (Stev.) Fed.</title>
        <authorList>
            <person name="Safronova V.I."/>
            <person name="Kuznetsova I.G."/>
            <person name="Sazanova A.L."/>
            <person name="Kimeklis A.K."/>
            <person name="Belimov A.A."/>
            <person name="Andronov E.E."/>
            <person name="Pinaev A.G."/>
            <person name="Chizhevskaya E.P."/>
            <person name="Pukhaev A.R."/>
            <person name="Popov K.P."/>
            <person name="Willems A."/>
            <person name="Tikhonovich I.A."/>
        </authorList>
    </citation>
    <scope>NUCLEOTIDE SEQUENCE [LARGE SCALE GENOMIC DNA]</scope>
    <source>
        <strain evidence="15 16">Vaf18</strain>
    </source>
</reference>
<dbReference type="PANTHER" id="PTHR32179">
    <property type="entry name" value="NICOTINATE-NUCLEOTIDE PYROPHOSPHORYLASE [CARBOXYLATING]"/>
    <property type="match status" value="1"/>
</dbReference>
<proteinExistence type="inferred from homology"/>
<keyword evidence="6" id="KW-0662">Pyridine nucleotide biosynthesis</keyword>
<dbReference type="SUPFAM" id="SSF51690">
    <property type="entry name" value="Nicotinate/Quinolinate PRTase C-terminal domain-like"/>
    <property type="match status" value="1"/>
</dbReference>
<dbReference type="InterPro" id="IPR036068">
    <property type="entry name" value="Nicotinate_pribotase-like_C"/>
</dbReference>
<comment type="subunit">
    <text evidence="4">Hexamer formed by 3 homodimers.</text>
</comment>
<comment type="pathway">
    <text evidence="2">Cofactor biosynthesis; NAD(+) biosynthesis; nicotinate D-ribonucleotide from quinolinate: step 1/1.</text>
</comment>
<evidence type="ECO:0000313" key="16">
    <source>
        <dbReference type="Proteomes" id="UP000094969"/>
    </source>
</evidence>
<dbReference type="InterPro" id="IPR002638">
    <property type="entry name" value="Quinolinate_PRibosylTrfase_C"/>
</dbReference>
<evidence type="ECO:0000256" key="10">
    <source>
        <dbReference type="ARBA" id="ARBA00047445"/>
    </source>
</evidence>
<feature type="domain" description="Quinolinate phosphoribosyl transferase C-terminal" evidence="13">
    <location>
        <begin position="110"/>
        <end position="275"/>
    </location>
</feature>
<dbReference type="InterPro" id="IPR022412">
    <property type="entry name" value="Quinolinate_PRibosylTrfase_N"/>
</dbReference>
<dbReference type="InterPro" id="IPR004393">
    <property type="entry name" value="NadC"/>
</dbReference>
<dbReference type="Proteomes" id="UP000094969">
    <property type="component" value="Chromosome"/>
</dbReference>
<evidence type="ECO:0000256" key="11">
    <source>
        <dbReference type="ARBA" id="ARBA00069173"/>
    </source>
</evidence>
<evidence type="ECO:0000256" key="4">
    <source>
        <dbReference type="ARBA" id="ARBA00011218"/>
    </source>
</evidence>
<evidence type="ECO:0000256" key="12">
    <source>
        <dbReference type="PIRNR" id="PIRNR006250"/>
    </source>
</evidence>
<dbReference type="UniPathway" id="UPA00253">
    <property type="reaction ID" value="UER00331"/>
</dbReference>
<dbReference type="Pfam" id="PF02749">
    <property type="entry name" value="QRPTase_N"/>
    <property type="match status" value="1"/>
</dbReference>
<keyword evidence="16" id="KW-1185">Reference proteome</keyword>
<evidence type="ECO:0000256" key="6">
    <source>
        <dbReference type="ARBA" id="ARBA00022642"/>
    </source>
</evidence>
<dbReference type="PANTHER" id="PTHR32179:SF3">
    <property type="entry name" value="NICOTINATE-NUCLEOTIDE PYROPHOSPHORYLASE [CARBOXYLATING]"/>
    <property type="match status" value="1"/>
</dbReference>
<dbReference type="KEGG" id="bvv:BHK69_13750"/>
<dbReference type="InterPro" id="IPR013785">
    <property type="entry name" value="Aldolase_TIM"/>
</dbReference>
<dbReference type="FunFam" id="3.90.1170.20:FF:000001">
    <property type="entry name" value="Nicotinate-nucleotide diphosphorylase (Carboxylating)"/>
    <property type="match status" value="1"/>
</dbReference>
<dbReference type="Pfam" id="PF01729">
    <property type="entry name" value="QRPTase_C"/>
    <property type="match status" value="1"/>
</dbReference>
<dbReference type="GO" id="GO:0004514">
    <property type="term" value="F:nicotinate-nucleotide diphosphorylase (carboxylating) activity"/>
    <property type="evidence" value="ECO:0007669"/>
    <property type="project" value="UniProtKB-EC"/>
</dbReference>
<evidence type="ECO:0000256" key="8">
    <source>
        <dbReference type="ARBA" id="ARBA00022679"/>
    </source>
</evidence>
<dbReference type="AlphaFoldDB" id="A0A1D7U1Z8"/>
<organism evidence="15 16">
    <name type="scientific">Bosea vaviloviae</name>
    <dbReference type="NCBI Taxonomy" id="1526658"/>
    <lineage>
        <taxon>Bacteria</taxon>
        <taxon>Pseudomonadati</taxon>
        <taxon>Pseudomonadota</taxon>
        <taxon>Alphaproteobacteria</taxon>
        <taxon>Hyphomicrobiales</taxon>
        <taxon>Boseaceae</taxon>
        <taxon>Bosea</taxon>
    </lineage>
</organism>
<comment type="catalytic activity">
    <reaction evidence="10">
        <text>nicotinate beta-D-ribonucleotide + CO2 + diphosphate = quinolinate + 5-phospho-alpha-D-ribose 1-diphosphate + 2 H(+)</text>
        <dbReference type="Rhea" id="RHEA:12733"/>
        <dbReference type="ChEBI" id="CHEBI:15378"/>
        <dbReference type="ChEBI" id="CHEBI:16526"/>
        <dbReference type="ChEBI" id="CHEBI:29959"/>
        <dbReference type="ChEBI" id="CHEBI:33019"/>
        <dbReference type="ChEBI" id="CHEBI:57502"/>
        <dbReference type="ChEBI" id="CHEBI:58017"/>
        <dbReference type="EC" id="2.4.2.19"/>
    </reaction>
</comment>
<dbReference type="EC" id="2.4.2.19" evidence="5"/>
<dbReference type="GO" id="GO:0005737">
    <property type="term" value="C:cytoplasm"/>
    <property type="evidence" value="ECO:0007669"/>
    <property type="project" value="TreeGrafter"/>
</dbReference>
<feature type="domain" description="Quinolinate phosphoribosyl transferase N-terminal" evidence="14">
    <location>
        <begin position="23"/>
        <end position="108"/>
    </location>
</feature>
<dbReference type="SUPFAM" id="SSF54675">
    <property type="entry name" value="Nicotinate/Quinolinate PRTase N-terminal domain-like"/>
    <property type="match status" value="1"/>
</dbReference>
<evidence type="ECO:0000256" key="1">
    <source>
        <dbReference type="ARBA" id="ARBA00003237"/>
    </source>
</evidence>
<dbReference type="STRING" id="1526658.BHK69_13750"/>
<evidence type="ECO:0000256" key="7">
    <source>
        <dbReference type="ARBA" id="ARBA00022676"/>
    </source>
</evidence>
<gene>
    <name evidence="15" type="ORF">BHK69_13750</name>
</gene>
<protein>
    <recommendedName>
        <fullName evidence="11">Probable nicotinate-nucleotide pyrophosphorylase [carboxylating]</fullName>
        <ecNumber evidence="5">2.4.2.19</ecNumber>
    </recommendedName>
    <alternativeName>
        <fullName evidence="9">Quinolinate phosphoribosyltransferase [decarboxylating]</fullName>
    </alternativeName>
</protein>
<dbReference type="InterPro" id="IPR027277">
    <property type="entry name" value="NadC/ModD"/>
</dbReference>
<dbReference type="GO" id="GO:0009435">
    <property type="term" value="P:NAD+ biosynthetic process"/>
    <property type="evidence" value="ECO:0007669"/>
    <property type="project" value="UniProtKB-UniPathway"/>
</dbReference>
<evidence type="ECO:0000256" key="2">
    <source>
        <dbReference type="ARBA" id="ARBA00004893"/>
    </source>
</evidence>
<evidence type="ECO:0000259" key="13">
    <source>
        <dbReference type="Pfam" id="PF01729"/>
    </source>
</evidence>
<sequence>MYDRFSALRMIDLWLAEDIGFFDLTAQLMIDPKARATFHMNAREPITVAGIEVAAAVFTRYEPSCQIELKVEDGQAVDKGAVLMIVSGPAQALLTAERVALNIVQRLSGIATETAKYASAIAHTKARLLDTRKTTPGLRMLEKHASACGGALNHRLGLDNGVMLKDNHIAVCGSISEAVRRAKLKVPALTKIEVECDRLEQVREALAAGADVIMLDNMAIPAMREAVLFVAGRAALEASGGIRLDTIAAIAETGVDYVSTSRPLQSAPAVDIGLDEPR</sequence>
<dbReference type="InterPro" id="IPR037128">
    <property type="entry name" value="Quinolinate_PRibosylTase_N_sf"/>
</dbReference>
<dbReference type="CDD" id="cd01572">
    <property type="entry name" value="QPRTase"/>
    <property type="match status" value="1"/>
</dbReference>
<dbReference type="OrthoDB" id="9782546at2"/>
<keyword evidence="7 12" id="KW-0328">Glycosyltransferase</keyword>